<evidence type="ECO:0000313" key="2">
    <source>
        <dbReference type="Proteomes" id="UP001049518"/>
    </source>
</evidence>
<protein>
    <submittedName>
        <fullName evidence="1">Uncharacterized protein</fullName>
    </submittedName>
</protein>
<proteinExistence type="predicted"/>
<sequence length="283" mass="28926">MLISAAVCPHPPVLVPAMAGEAAPEMDGVRAACDEAVRRLGVAYTDVTVRPPRMRASTVDALIVVGGAPETRTYGPGAYATLRPYGLEWTSPVAPTDATDTTEAGRQPLPLSLTIGHWLLQRQDADAGALYQAVGFDDPPEECLELGRELADTAERVALLVMGDGSACRSEKAPGYLDERARPYDEAVARALGEGDAAALAALDAGLSRELQAAGRAAWQVLAGAAGATGGPQDAGGARTAVAGIPMTSGLSAGLLAEEAPYGVGYLVASWVRAVPALTAGPV</sequence>
<dbReference type="Gene3D" id="3.40.830.10">
    <property type="entry name" value="LigB-like"/>
    <property type="match status" value="1"/>
</dbReference>
<accession>A0ABX8R1S4</accession>
<reference evidence="1" key="1">
    <citation type="submission" date="2020-07" db="EMBL/GenBank/DDBJ databases">
        <authorList>
            <person name="Tarantini F.S."/>
            <person name="Hong K.W."/>
            <person name="Chan K.G."/>
        </authorList>
    </citation>
    <scope>NUCLEOTIDE SEQUENCE</scope>
    <source>
        <strain evidence="1">32-07</strain>
    </source>
</reference>
<organism evidence="1 2">
    <name type="scientific">Actinomadura graeca</name>
    <dbReference type="NCBI Taxonomy" id="2750812"/>
    <lineage>
        <taxon>Bacteria</taxon>
        <taxon>Bacillati</taxon>
        <taxon>Actinomycetota</taxon>
        <taxon>Actinomycetes</taxon>
        <taxon>Streptosporangiales</taxon>
        <taxon>Thermomonosporaceae</taxon>
        <taxon>Actinomadura</taxon>
    </lineage>
</organism>
<name>A0ABX8R1S4_9ACTN</name>
<dbReference type="Proteomes" id="UP001049518">
    <property type="component" value="Chromosome"/>
</dbReference>
<dbReference type="EMBL" id="CP059572">
    <property type="protein sequence ID" value="QXJ25036.1"/>
    <property type="molecule type" value="Genomic_DNA"/>
</dbReference>
<evidence type="ECO:0000313" key="1">
    <source>
        <dbReference type="EMBL" id="QXJ25036.1"/>
    </source>
</evidence>
<gene>
    <name evidence="1" type="ORF">AGRA3207_006469</name>
</gene>
<dbReference type="RefSeq" id="WP_231330939.1">
    <property type="nucleotide sequence ID" value="NZ_CP059572.1"/>
</dbReference>
<keyword evidence="2" id="KW-1185">Reference proteome</keyword>